<evidence type="ECO:0000313" key="2">
    <source>
        <dbReference type="Proteomes" id="UP001056120"/>
    </source>
</evidence>
<name>A0ACB8YDK7_9ASTR</name>
<keyword evidence="2" id="KW-1185">Reference proteome</keyword>
<gene>
    <name evidence="1" type="ORF">L1987_83610</name>
</gene>
<dbReference type="EMBL" id="CM042045">
    <property type="protein sequence ID" value="KAI3683110.1"/>
    <property type="molecule type" value="Genomic_DNA"/>
</dbReference>
<sequence length="435" mass="47771">MNTNMLSNIHLLCILSLIMLVWSSKSVSFTTKLIHRDSPTSPFYDPSLILSRRVVASLNRSFDRARVFSSMRSGVTNIFPNPQLANYLMKISIGTPPQDIIGVADTGSDIVWTQCEPCSYCFNQTRPVYRPMVSSTYNMTTCGSTTCMLVPMRSCTTSDNTCLYLVVYGDLSYSSGEIATETVTVDSTVPGVSYAFTNVVFGCGHRNAGMFTDDQSGIIGLGGGPFSLITQMGSSINGKFSYCLVQMFSHVERSSKMYFGDDATVSGDGVVSTPLFPGNPDTFYYLNFEGITVGGQRVDFYTTKPTLVEGNIIIDSGTSLTLLPGSFYNRFQLAVRRSMQEILPIGSDPQNNLSLCYNPLEVMDLPVMVAHFNGADLELDPMNTFVRLSNDSICLAFAPVDGVVIFGNLAQMNFLVGFDLYKKTVSFKRTDCMKL</sequence>
<organism evidence="1 2">
    <name type="scientific">Smallanthus sonchifolius</name>
    <dbReference type="NCBI Taxonomy" id="185202"/>
    <lineage>
        <taxon>Eukaryota</taxon>
        <taxon>Viridiplantae</taxon>
        <taxon>Streptophyta</taxon>
        <taxon>Embryophyta</taxon>
        <taxon>Tracheophyta</taxon>
        <taxon>Spermatophyta</taxon>
        <taxon>Magnoliopsida</taxon>
        <taxon>eudicotyledons</taxon>
        <taxon>Gunneridae</taxon>
        <taxon>Pentapetalae</taxon>
        <taxon>asterids</taxon>
        <taxon>campanulids</taxon>
        <taxon>Asterales</taxon>
        <taxon>Asteraceae</taxon>
        <taxon>Asteroideae</taxon>
        <taxon>Heliantheae alliance</taxon>
        <taxon>Millerieae</taxon>
        <taxon>Smallanthus</taxon>
    </lineage>
</organism>
<evidence type="ECO:0000313" key="1">
    <source>
        <dbReference type="EMBL" id="KAI3683110.1"/>
    </source>
</evidence>
<reference evidence="1 2" key="2">
    <citation type="journal article" date="2022" name="Mol. Ecol. Resour.">
        <title>The genomes of chicory, endive, great burdock and yacon provide insights into Asteraceae paleo-polyploidization history and plant inulin production.</title>
        <authorList>
            <person name="Fan W."/>
            <person name="Wang S."/>
            <person name="Wang H."/>
            <person name="Wang A."/>
            <person name="Jiang F."/>
            <person name="Liu H."/>
            <person name="Zhao H."/>
            <person name="Xu D."/>
            <person name="Zhang Y."/>
        </authorList>
    </citation>
    <scope>NUCLEOTIDE SEQUENCE [LARGE SCALE GENOMIC DNA]</scope>
    <source>
        <strain evidence="2">cv. Yunnan</strain>
        <tissue evidence="1">Leaves</tissue>
    </source>
</reference>
<accession>A0ACB8YDK7</accession>
<dbReference type="Proteomes" id="UP001056120">
    <property type="component" value="Linkage Group LG28"/>
</dbReference>
<reference evidence="2" key="1">
    <citation type="journal article" date="2022" name="Mol. Ecol. Resour.">
        <title>The genomes of chicory, endive, great burdock and yacon provide insights into Asteraceae palaeo-polyploidization history and plant inulin production.</title>
        <authorList>
            <person name="Fan W."/>
            <person name="Wang S."/>
            <person name="Wang H."/>
            <person name="Wang A."/>
            <person name="Jiang F."/>
            <person name="Liu H."/>
            <person name="Zhao H."/>
            <person name="Xu D."/>
            <person name="Zhang Y."/>
        </authorList>
    </citation>
    <scope>NUCLEOTIDE SEQUENCE [LARGE SCALE GENOMIC DNA]</scope>
    <source>
        <strain evidence="2">cv. Yunnan</strain>
    </source>
</reference>
<proteinExistence type="predicted"/>
<protein>
    <submittedName>
        <fullName evidence="1">Uncharacterized protein</fullName>
    </submittedName>
</protein>
<comment type="caution">
    <text evidence="1">The sequence shown here is derived from an EMBL/GenBank/DDBJ whole genome shotgun (WGS) entry which is preliminary data.</text>
</comment>